<comment type="subunit">
    <text evidence="2">Homotetramer.</text>
</comment>
<evidence type="ECO:0000313" key="9">
    <source>
        <dbReference type="EMBL" id="KHF39857.1"/>
    </source>
</evidence>
<dbReference type="GO" id="GO:0006535">
    <property type="term" value="P:cysteine biosynthetic process from serine"/>
    <property type="evidence" value="ECO:0007669"/>
    <property type="project" value="TreeGrafter"/>
</dbReference>
<accession>A0A0B0IGA4</accession>
<dbReference type="GO" id="GO:0004124">
    <property type="term" value="F:cysteine synthase activity"/>
    <property type="evidence" value="ECO:0007669"/>
    <property type="project" value="TreeGrafter"/>
</dbReference>
<dbReference type="PANTHER" id="PTHR43797">
    <property type="entry name" value="HOMOCYSTEINE/CYSTEINE SYNTHASE"/>
    <property type="match status" value="1"/>
</dbReference>
<dbReference type="EMBL" id="JRJU01000014">
    <property type="protein sequence ID" value="KHF39857.1"/>
    <property type="molecule type" value="Genomic_DNA"/>
</dbReference>
<evidence type="ECO:0000256" key="7">
    <source>
        <dbReference type="PIRSR" id="PIRSR001434-2"/>
    </source>
</evidence>
<protein>
    <recommendedName>
        <fullName evidence="6">O-succinylhomoserine sulfhydrylase</fullName>
    </recommendedName>
</protein>
<dbReference type="Proteomes" id="UP000030832">
    <property type="component" value="Unassembled WGS sequence"/>
</dbReference>
<evidence type="ECO:0000256" key="1">
    <source>
        <dbReference type="ARBA" id="ARBA00001933"/>
    </source>
</evidence>
<dbReference type="RefSeq" id="WP_034629324.1">
    <property type="nucleotide sequence ID" value="NZ_JRJU01000014.1"/>
</dbReference>
<gene>
    <name evidence="9" type="ORF">LQ50_12375</name>
</gene>
<name>A0A0B0IGA4_9BACI</name>
<dbReference type="GO" id="GO:0071269">
    <property type="term" value="P:L-homocysteine biosynthetic process"/>
    <property type="evidence" value="ECO:0007669"/>
    <property type="project" value="TreeGrafter"/>
</dbReference>
<dbReference type="GO" id="GO:0005737">
    <property type="term" value="C:cytoplasm"/>
    <property type="evidence" value="ECO:0007669"/>
    <property type="project" value="TreeGrafter"/>
</dbReference>
<dbReference type="InterPro" id="IPR015422">
    <property type="entry name" value="PyrdxlP-dep_Trfase_small"/>
</dbReference>
<dbReference type="PIRSF" id="PIRSF001434">
    <property type="entry name" value="CGS"/>
    <property type="match status" value="1"/>
</dbReference>
<dbReference type="PROSITE" id="PS00868">
    <property type="entry name" value="CYS_MET_METAB_PP"/>
    <property type="match status" value="1"/>
</dbReference>
<dbReference type="NCBIfam" id="TIGR01326">
    <property type="entry name" value="OAH_OAS_sulfhy"/>
    <property type="match status" value="1"/>
</dbReference>
<dbReference type="FunFam" id="3.40.640.10:FF:000035">
    <property type="entry name" value="O-succinylhomoserine sulfhydrylase"/>
    <property type="match status" value="1"/>
</dbReference>
<dbReference type="Pfam" id="PF01053">
    <property type="entry name" value="Cys_Met_Meta_PP"/>
    <property type="match status" value="1"/>
</dbReference>
<comment type="cofactor">
    <cofactor evidence="1 8">
        <name>pyridoxal 5'-phosphate</name>
        <dbReference type="ChEBI" id="CHEBI:597326"/>
    </cofactor>
</comment>
<comment type="caution">
    <text evidence="9">The sequence shown here is derived from an EMBL/GenBank/DDBJ whole genome shotgun (WGS) entry which is preliminary data.</text>
</comment>
<dbReference type="InterPro" id="IPR000277">
    <property type="entry name" value="Cys/Met-Metab_PyrdxlP-dep_enz"/>
</dbReference>
<dbReference type="eggNOG" id="COG2873">
    <property type="taxonomic scope" value="Bacteria"/>
</dbReference>
<proteinExistence type="inferred from homology"/>
<dbReference type="InterPro" id="IPR015424">
    <property type="entry name" value="PyrdxlP-dep_Trfase"/>
</dbReference>
<evidence type="ECO:0000256" key="8">
    <source>
        <dbReference type="RuleBase" id="RU362118"/>
    </source>
</evidence>
<reference evidence="9 10" key="1">
    <citation type="submission" date="2014-09" db="EMBL/GenBank/DDBJ databases">
        <title>Genome sequencing and annotation of Bacillus Okhensis strain Kh10-101T.</title>
        <authorList>
            <person name="Prakash J.S."/>
        </authorList>
    </citation>
    <scope>NUCLEOTIDE SEQUENCE [LARGE SCALE GENOMIC DNA]</scope>
    <source>
        <strain evidence="10">Kh10-101T</strain>
    </source>
</reference>
<keyword evidence="4 7" id="KW-0663">Pyridoxal phosphate</keyword>
<evidence type="ECO:0000256" key="3">
    <source>
        <dbReference type="ARBA" id="ARBA00022679"/>
    </source>
</evidence>
<dbReference type="InterPro" id="IPR054542">
    <property type="entry name" value="Cys_met_metab_PP"/>
</dbReference>
<organism evidence="9 10">
    <name type="scientific">Halalkalibacter okhensis</name>
    <dbReference type="NCBI Taxonomy" id="333138"/>
    <lineage>
        <taxon>Bacteria</taxon>
        <taxon>Bacillati</taxon>
        <taxon>Bacillota</taxon>
        <taxon>Bacilli</taxon>
        <taxon>Bacillales</taxon>
        <taxon>Bacillaceae</taxon>
        <taxon>Halalkalibacter</taxon>
    </lineage>
</organism>
<dbReference type="SUPFAM" id="SSF53383">
    <property type="entry name" value="PLP-dependent transferases"/>
    <property type="match status" value="1"/>
</dbReference>
<evidence type="ECO:0000256" key="2">
    <source>
        <dbReference type="ARBA" id="ARBA00011881"/>
    </source>
</evidence>
<evidence type="ECO:0000256" key="4">
    <source>
        <dbReference type="ARBA" id="ARBA00022898"/>
    </source>
</evidence>
<comment type="similarity">
    <text evidence="5">Belongs to the trans-sulfuration enzymes family. MetZ subfamily.</text>
</comment>
<dbReference type="FunFam" id="3.90.1150.10:FF:000033">
    <property type="entry name" value="Cystathionine gamma-synthase"/>
    <property type="match status" value="1"/>
</dbReference>
<sequence length="430" mass="46944">MDGKYEYGFDTKSLHAGLKADPITGASTVPIYQTAAYQFKDMEHATKVFSLDETGNIYSRIMNPTVQVFEERMAQLEGGVGALALSSGQAATAYSILNVASSGDHIVASSSLYGGTFTLFSTILPKMGIDVSWVKTDNLQSFREAINEKTKAVFVEILGNPKMDVPDIEAIASIAHQEGVPLIVDNTFCTPYLCRPIEHGADIIVHSATKFIGGHGTTIGGVIVDSGKFNWNNGRFKEFTEPNLQREGKSLIDAFKDMAYIVKARVELLSNLGASLSPFNAFLLIQGLETLSIRMQRQCENTLEVAHFLNDHPQVEWVNYPGLKNDSYYGLAKKYLSKGQGAILAFGVKGDQESVRKVIDSVKLCSHEANVGDVKSLIIHPATTTHGKLTAEQQAQAGVTRDMLRLSVGLENVEDIIYDLDRALEENNVG</sequence>
<dbReference type="GO" id="GO:0019346">
    <property type="term" value="P:transsulfuration"/>
    <property type="evidence" value="ECO:0007669"/>
    <property type="project" value="InterPro"/>
</dbReference>
<dbReference type="PANTHER" id="PTHR43797:SF2">
    <property type="entry name" value="HOMOCYSTEINE_CYSTEINE SYNTHASE"/>
    <property type="match status" value="1"/>
</dbReference>
<dbReference type="InterPro" id="IPR015421">
    <property type="entry name" value="PyrdxlP-dep_Trfase_major"/>
</dbReference>
<evidence type="ECO:0000313" key="10">
    <source>
        <dbReference type="Proteomes" id="UP000030832"/>
    </source>
</evidence>
<evidence type="ECO:0000256" key="6">
    <source>
        <dbReference type="ARBA" id="ARBA00071157"/>
    </source>
</evidence>
<dbReference type="STRING" id="333138.LQ50_12375"/>
<dbReference type="CDD" id="cd00614">
    <property type="entry name" value="CGS_like"/>
    <property type="match status" value="1"/>
</dbReference>
<keyword evidence="10" id="KW-1185">Reference proteome</keyword>
<dbReference type="Gene3D" id="3.90.1150.10">
    <property type="entry name" value="Aspartate Aminotransferase, domain 1"/>
    <property type="match status" value="1"/>
</dbReference>
<dbReference type="InterPro" id="IPR006235">
    <property type="entry name" value="OAc-hSer/O-AcSer_sulfhydrylase"/>
</dbReference>
<dbReference type="Gene3D" id="3.40.640.10">
    <property type="entry name" value="Type I PLP-dependent aspartate aminotransferase-like (Major domain)"/>
    <property type="match status" value="1"/>
</dbReference>
<feature type="modified residue" description="N6-(pyridoxal phosphate)lysine" evidence="7">
    <location>
        <position position="210"/>
    </location>
</feature>
<dbReference type="AlphaFoldDB" id="A0A0B0IGA4"/>
<dbReference type="OrthoDB" id="9803887at2"/>
<dbReference type="GO" id="GO:0030170">
    <property type="term" value="F:pyridoxal phosphate binding"/>
    <property type="evidence" value="ECO:0007669"/>
    <property type="project" value="InterPro"/>
</dbReference>
<keyword evidence="3 9" id="KW-0808">Transferase</keyword>
<dbReference type="GO" id="GO:0003961">
    <property type="term" value="F:O-acetylhomoserine aminocarboxypropyltransferase activity"/>
    <property type="evidence" value="ECO:0007669"/>
    <property type="project" value="TreeGrafter"/>
</dbReference>
<evidence type="ECO:0000256" key="5">
    <source>
        <dbReference type="ARBA" id="ARBA00060995"/>
    </source>
</evidence>